<evidence type="ECO:0000256" key="14">
    <source>
        <dbReference type="ARBA" id="ARBA00036634"/>
    </source>
</evidence>
<organism evidence="17 18">
    <name type="scientific">Solanum stoloniferum</name>
    <dbReference type="NCBI Taxonomy" id="62892"/>
    <lineage>
        <taxon>Eukaryota</taxon>
        <taxon>Viridiplantae</taxon>
        <taxon>Streptophyta</taxon>
        <taxon>Embryophyta</taxon>
        <taxon>Tracheophyta</taxon>
        <taxon>Spermatophyta</taxon>
        <taxon>Magnoliopsida</taxon>
        <taxon>eudicotyledons</taxon>
        <taxon>Gunneridae</taxon>
        <taxon>Pentapetalae</taxon>
        <taxon>asterids</taxon>
        <taxon>lamiids</taxon>
        <taxon>Solanales</taxon>
        <taxon>Solanaceae</taxon>
        <taxon>Solanoideae</taxon>
        <taxon>Solaneae</taxon>
        <taxon>Solanum</taxon>
    </lineage>
</organism>
<dbReference type="GO" id="GO:0005743">
    <property type="term" value="C:mitochondrial inner membrane"/>
    <property type="evidence" value="ECO:0007669"/>
    <property type="project" value="UniProtKB-SubCell"/>
</dbReference>
<comment type="catalytic activity">
    <reaction evidence="14">
        <text>Ca(2+)(in) = Ca(2+)(out)</text>
        <dbReference type="Rhea" id="RHEA:29671"/>
        <dbReference type="ChEBI" id="CHEBI:29108"/>
    </reaction>
</comment>
<evidence type="ECO:0000256" key="15">
    <source>
        <dbReference type="SAM" id="Phobius"/>
    </source>
</evidence>
<dbReference type="PANTHER" id="PTHR13462:SF10">
    <property type="entry name" value="CALCIUM UNIPORTER PROTEIN, MITOCHONDRIAL"/>
    <property type="match status" value="1"/>
</dbReference>
<dbReference type="GO" id="GO:0005262">
    <property type="term" value="F:calcium channel activity"/>
    <property type="evidence" value="ECO:0007669"/>
    <property type="project" value="UniProtKB-KW"/>
</dbReference>
<accession>A0ABD2UFZ9</accession>
<dbReference type="InterPro" id="IPR039055">
    <property type="entry name" value="MCU_fam"/>
</dbReference>
<evidence type="ECO:0000259" key="16">
    <source>
        <dbReference type="Pfam" id="PF04678"/>
    </source>
</evidence>
<evidence type="ECO:0000256" key="12">
    <source>
        <dbReference type="ARBA" id="ARBA00023136"/>
    </source>
</evidence>
<feature type="transmembrane region" description="Helical" evidence="15">
    <location>
        <begin position="48"/>
        <end position="67"/>
    </location>
</feature>
<name>A0ABD2UFZ9_9SOLN</name>
<dbReference type="Proteomes" id="UP001627284">
    <property type="component" value="Unassembled WGS sequence"/>
</dbReference>
<evidence type="ECO:0000256" key="1">
    <source>
        <dbReference type="ARBA" id="ARBA00004448"/>
    </source>
</evidence>
<feature type="transmembrane region" description="Helical" evidence="15">
    <location>
        <begin position="12"/>
        <end position="28"/>
    </location>
</feature>
<keyword evidence="5" id="KW-0107">Calcium channel</keyword>
<evidence type="ECO:0000256" key="9">
    <source>
        <dbReference type="ARBA" id="ARBA00022989"/>
    </source>
</evidence>
<keyword evidence="12 15" id="KW-0472">Membrane</keyword>
<reference evidence="17 18" key="1">
    <citation type="submission" date="2024-05" db="EMBL/GenBank/DDBJ databases">
        <title>De novo assembly of an allotetraploid wild potato.</title>
        <authorList>
            <person name="Hosaka A.J."/>
        </authorList>
    </citation>
    <scope>NUCLEOTIDE SEQUENCE [LARGE SCALE GENOMIC DNA]</scope>
    <source>
        <tissue evidence="17">Young leaves</tissue>
    </source>
</reference>
<comment type="subcellular location">
    <subcellularLocation>
        <location evidence="1">Mitochondrion inner membrane</location>
        <topology evidence="1">Multi-pass membrane protein</topology>
    </subcellularLocation>
</comment>
<evidence type="ECO:0000256" key="5">
    <source>
        <dbReference type="ARBA" id="ARBA00022673"/>
    </source>
</evidence>
<evidence type="ECO:0000313" key="17">
    <source>
        <dbReference type="EMBL" id="KAL3367404.1"/>
    </source>
</evidence>
<keyword evidence="11" id="KW-0496">Mitochondrion</keyword>
<evidence type="ECO:0000256" key="4">
    <source>
        <dbReference type="ARBA" id="ARBA00022568"/>
    </source>
</evidence>
<evidence type="ECO:0000256" key="8">
    <source>
        <dbReference type="ARBA" id="ARBA00022837"/>
    </source>
</evidence>
<evidence type="ECO:0000313" key="18">
    <source>
        <dbReference type="Proteomes" id="UP001627284"/>
    </source>
</evidence>
<dbReference type="InterPro" id="IPR006769">
    <property type="entry name" value="MCU_C"/>
</dbReference>
<comment type="caution">
    <text evidence="17">The sequence shown here is derived from an EMBL/GenBank/DDBJ whole genome shotgun (WGS) entry which is preliminary data.</text>
</comment>
<feature type="transmembrane region" description="Helical" evidence="15">
    <location>
        <begin position="296"/>
        <end position="314"/>
    </location>
</feature>
<dbReference type="EMBL" id="JBJKTR010000006">
    <property type="protein sequence ID" value="KAL3367404.1"/>
    <property type="molecule type" value="Genomic_DNA"/>
</dbReference>
<dbReference type="AlphaFoldDB" id="A0ABD2UFZ9"/>
<keyword evidence="7" id="KW-0999">Mitochondrion inner membrane</keyword>
<sequence>FVKEHVSHQLKRVTVSNALLVTLFSLSFCRTSDGFRKLHFNSYKTIPPFSFLIKLSFSTISTLIPNFNFNLSKMWKNSCNLLKRTLTSVARTNTINNGMRPFFGVDYKFGCYCGPTRMVGGYYFSSGSNGSGENKNGNVNGDSITHEEAKRLMRLVNVEELKWKLGMKNTEVIGYMDLLKACQNMGVAKTHDEAVGFARVLDEAGVILLFRDKVYLHPDKVVDEIRKAVPLALLPEDDPTIEELKILQEKKDKIDELAHRHVRRVLWAGLGAGLLQVGLFFRLTFWEFSWDVMEPIAFFTTSAGIVIGYAYFLVTSRDPSYQDVLKRLFLSRQRKLIKKHDFDIQRFVELQKKIKLPVNSQSSIKHRLGMELEPEDLLHHH</sequence>
<keyword evidence="9 15" id="KW-1133">Transmembrane helix</keyword>
<evidence type="ECO:0000256" key="3">
    <source>
        <dbReference type="ARBA" id="ARBA00022448"/>
    </source>
</evidence>
<gene>
    <name evidence="17" type="ORF">AABB24_011904</name>
</gene>
<proteinExistence type="inferred from homology"/>
<keyword evidence="3" id="KW-0813">Transport</keyword>
<feature type="domain" description="Calcium uniporter protein C-terminal" evidence="16">
    <location>
        <begin position="192"/>
        <end position="350"/>
    </location>
</feature>
<keyword evidence="6 15" id="KW-0812">Transmembrane</keyword>
<keyword evidence="10" id="KW-0406">Ion transport</keyword>
<protein>
    <recommendedName>
        <fullName evidence="16">Calcium uniporter protein C-terminal domain-containing protein</fullName>
    </recommendedName>
</protein>
<keyword evidence="13" id="KW-0407">Ion channel</keyword>
<evidence type="ECO:0000256" key="2">
    <source>
        <dbReference type="ARBA" id="ARBA00005653"/>
    </source>
</evidence>
<dbReference type="Pfam" id="PF04678">
    <property type="entry name" value="MCU"/>
    <property type="match status" value="1"/>
</dbReference>
<comment type="similarity">
    <text evidence="2">Belongs to the MCU (TC 1.A.77) family.</text>
</comment>
<evidence type="ECO:0000256" key="6">
    <source>
        <dbReference type="ARBA" id="ARBA00022692"/>
    </source>
</evidence>
<keyword evidence="8" id="KW-0106">Calcium</keyword>
<keyword evidence="18" id="KW-1185">Reference proteome</keyword>
<feature type="transmembrane region" description="Helical" evidence="15">
    <location>
        <begin position="265"/>
        <end position="284"/>
    </location>
</feature>
<dbReference type="GO" id="GO:0036444">
    <property type="term" value="P:calcium import into the mitochondrion"/>
    <property type="evidence" value="ECO:0007669"/>
    <property type="project" value="UniProtKB-ARBA"/>
</dbReference>
<evidence type="ECO:0000256" key="7">
    <source>
        <dbReference type="ARBA" id="ARBA00022792"/>
    </source>
</evidence>
<feature type="non-terminal residue" evidence="17">
    <location>
        <position position="1"/>
    </location>
</feature>
<dbReference type="PANTHER" id="PTHR13462">
    <property type="entry name" value="CALCIUM UNIPORTER PROTEIN, MITOCHONDRIAL"/>
    <property type="match status" value="1"/>
</dbReference>
<evidence type="ECO:0000256" key="11">
    <source>
        <dbReference type="ARBA" id="ARBA00023128"/>
    </source>
</evidence>
<evidence type="ECO:0000256" key="13">
    <source>
        <dbReference type="ARBA" id="ARBA00023303"/>
    </source>
</evidence>
<keyword evidence="4" id="KW-0109">Calcium transport</keyword>
<evidence type="ECO:0000256" key="10">
    <source>
        <dbReference type="ARBA" id="ARBA00023065"/>
    </source>
</evidence>